<dbReference type="Pfam" id="PF23420">
    <property type="entry name" value="DUF7108_C"/>
    <property type="match status" value="1"/>
</dbReference>
<dbReference type="InterPro" id="IPR056494">
    <property type="entry name" value="DUF7108_C"/>
</dbReference>
<evidence type="ECO:0000313" key="4">
    <source>
        <dbReference type="EMBL" id="SDY27013.1"/>
    </source>
</evidence>
<gene>
    <name evidence="4" type="ORF">SAMN05216564_104126</name>
</gene>
<sequence length="207" mass="23393">MTDPAPTDSSIDSALEDDADRTPDVPEDAVDEAERLTRLARNATEPDAADLYRRRRDELAAEHEYTPRVREEDDTLVLYPSEWMDDGTVQLDRIEETDRAVEVSLSGPGDADRFDEIEAANDAIVDRIAAEHGPDHAANVRAFADFISNHYVRRVTDATAAEREEFRTEYYPRNAWPSVDQRELLDRSLALVEEIDDAEIDDEIDGS</sequence>
<evidence type="ECO:0000259" key="2">
    <source>
        <dbReference type="Pfam" id="PF23418"/>
    </source>
</evidence>
<evidence type="ECO:0000256" key="1">
    <source>
        <dbReference type="SAM" id="MobiDB-lite"/>
    </source>
</evidence>
<feature type="domain" description="DUF7108" evidence="3">
    <location>
        <begin position="112"/>
        <end position="198"/>
    </location>
</feature>
<dbReference type="InterPro" id="IPR055532">
    <property type="entry name" value="DUF7108_N"/>
</dbReference>
<feature type="region of interest" description="Disordered" evidence="1">
    <location>
        <begin position="1"/>
        <end position="42"/>
    </location>
</feature>
<proteinExistence type="predicted"/>
<dbReference type="RefSeq" id="WP_256335676.1">
    <property type="nucleotide sequence ID" value="NZ_FNPC01000004.1"/>
</dbReference>
<dbReference type="EMBL" id="FNPC01000004">
    <property type="protein sequence ID" value="SDY27013.1"/>
    <property type="molecule type" value="Genomic_DNA"/>
</dbReference>
<keyword evidence="5" id="KW-1185">Reference proteome</keyword>
<evidence type="ECO:0000259" key="3">
    <source>
        <dbReference type="Pfam" id="PF23420"/>
    </source>
</evidence>
<dbReference type="AlphaFoldDB" id="A0A1H3IGL5"/>
<organism evidence="4 5">
    <name type="scientific">Halopenitus persicus</name>
    <dbReference type="NCBI Taxonomy" id="1048396"/>
    <lineage>
        <taxon>Archaea</taxon>
        <taxon>Methanobacteriati</taxon>
        <taxon>Methanobacteriota</taxon>
        <taxon>Stenosarchaea group</taxon>
        <taxon>Halobacteria</taxon>
        <taxon>Halobacteriales</taxon>
        <taxon>Haloferacaceae</taxon>
        <taxon>Halopenitus</taxon>
    </lineage>
</organism>
<accession>A0A1H3IGL5</accession>
<evidence type="ECO:0000313" key="5">
    <source>
        <dbReference type="Proteomes" id="UP000199079"/>
    </source>
</evidence>
<name>A0A1H3IGL5_9EURY</name>
<dbReference type="Pfam" id="PF23418">
    <property type="entry name" value="DUF7108"/>
    <property type="match status" value="1"/>
</dbReference>
<protein>
    <recommendedName>
        <fullName evidence="6">RnhA operon protein</fullName>
    </recommendedName>
</protein>
<dbReference type="Proteomes" id="UP000199079">
    <property type="component" value="Unassembled WGS sequence"/>
</dbReference>
<feature type="domain" description="DUF7108" evidence="2">
    <location>
        <begin position="24"/>
        <end position="107"/>
    </location>
</feature>
<feature type="compositionally biased region" description="Acidic residues" evidence="1">
    <location>
        <begin position="14"/>
        <end position="31"/>
    </location>
</feature>
<evidence type="ECO:0008006" key="6">
    <source>
        <dbReference type="Google" id="ProtNLM"/>
    </source>
</evidence>
<reference evidence="5" key="1">
    <citation type="submission" date="2016-10" db="EMBL/GenBank/DDBJ databases">
        <authorList>
            <person name="Varghese N."/>
            <person name="Submissions S."/>
        </authorList>
    </citation>
    <scope>NUCLEOTIDE SEQUENCE [LARGE SCALE GENOMIC DNA]</scope>
    <source>
        <strain evidence="5">DC30,IBRC 10041,KCTC 4046</strain>
    </source>
</reference>